<dbReference type="EMBL" id="VNJK01000001">
    <property type="protein sequence ID" value="TVX93070.1"/>
    <property type="molecule type" value="Genomic_DNA"/>
</dbReference>
<evidence type="ECO:0000313" key="2">
    <source>
        <dbReference type="EMBL" id="TVX93070.1"/>
    </source>
</evidence>
<comment type="caution">
    <text evidence="2">The sequence shown here is derived from an EMBL/GenBank/DDBJ whole genome shotgun (WGS) entry which is preliminary data.</text>
</comment>
<feature type="transmembrane region" description="Helical" evidence="1">
    <location>
        <begin position="123"/>
        <end position="145"/>
    </location>
</feature>
<protein>
    <submittedName>
        <fullName evidence="2">Uncharacterized protein</fullName>
    </submittedName>
</protein>
<evidence type="ECO:0000256" key="1">
    <source>
        <dbReference type="SAM" id="Phobius"/>
    </source>
</evidence>
<feature type="transmembrane region" description="Helical" evidence="1">
    <location>
        <begin position="173"/>
        <end position="191"/>
    </location>
</feature>
<sequence>MDPTLSYIGLSVLDALAVNLLILKLYRLPVRKYIFQILIFCGIIAIVSFTMRIAVGQPEWDLPIQFVLFLLFYRYTLKYRMHLSAFILGSGWSAYISLQMIIYHLTSWAGLSNNTVIFDTAGLSVYIIQISSITVALLISLFLWVTGRGFSFILVPPHDFFFKENYAEYGNRVAIISAAISTVTIFVTLALLFAQLYIGIMVLSLVTFVTAYYFSDRSEAENARKAIAQYRNKSY</sequence>
<feature type="transmembrane region" description="Helical" evidence="1">
    <location>
        <begin position="60"/>
        <end position="76"/>
    </location>
</feature>
<dbReference type="AlphaFoldDB" id="A0A559IZM1"/>
<accession>A0A559IZM1</accession>
<keyword evidence="3" id="KW-1185">Reference proteome</keyword>
<feature type="transmembrane region" description="Helical" evidence="1">
    <location>
        <begin position="6"/>
        <end position="26"/>
    </location>
</feature>
<proteinExistence type="predicted"/>
<keyword evidence="1" id="KW-0812">Transmembrane</keyword>
<keyword evidence="1" id="KW-1133">Transmembrane helix</keyword>
<feature type="transmembrane region" description="Helical" evidence="1">
    <location>
        <begin position="197"/>
        <end position="215"/>
    </location>
</feature>
<dbReference type="OrthoDB" id="2475091at2"/>
<dbReference type="RefSeq" id="WP_144989193.1">
    <property type="nucleotide sequence ID" value="NZ_VNJK01000001.1"/>
</dbReference>
<evidence type="ECO:0000313" key="3">
    <source>
        <dbReference type="Proteomes" id="UP000318102"/>
    </source>
</evidence>
<gene>
    <name evidence="2" type="ORF">FPZ44_08355</name>
</gene>
<name>A0A559IZM1_9BACL</name>
<feature type="transmembrane region" description="Helical" evidence="1">
    <location>
        <begin position="33"/>
        <end position="54"/>
    </location>
</feature>
<reference evidence="2 3" key="1">
    <citation type="submission" date="2019-07" db="EMBL/GenBank/DDBJ databases">
        <authorList>
            <person name="Kim J."/>
        </authorList>
    </citation>
    <scope>NUCLEOTIDE SEQUENCE [LARGE SCALE GENOMIC DNA]</scope>
    <source>
        <strain evidence="2 3">N4</strain>
    </source>
</reference>
<organism evidence="2 3">
    <name type="scientific">Paenibacillus agilis</name>
    <dbReference type="NCBI Taxonomy" id="3020863"/>
    <lineage>
        <taxon>Bacteria</taxon>
        <taxon>Bacillati</taxon>
        <taxon>Bacillota</taxon>
        <taxon>Bacilli</taxon>
        <taxon>Bacillales</taxon>
        <taxon>Paenibacillaceae</taxon>
        <taxon>Paenibacillus</taxon>
    </lineage>
</organism>
<feature type="transmembrane region" description="Helical" evidence="1">
    <location>
        <begin position="83"/>
        <end position="103"/>
    </location>
</feature>
<keyword evidence="1" id="KW-0472">Membrane</keyword>
<dbReference type="Proteomes" id="UP000318102">
    <property type="component" value="Unassembled WGS sequence"/>
</dbReference>